<dbReference type="InterPro" id="IPR059112">
    <property type="entry name" value="CysZ/EI24"/>
</dbReference>
<feature type="transmembrane region" description="Helical" evidence="7">
    <location>
        <begin position="120"/>
        <end position="143"/>
    </location>
</feature>
<evidence type="ECO:0000256" key="4">
    <source>
        <dbReference type="ARBA" id="ARBA00022989"/>
    </source>
</evidence>
<feature type="compositionally biased region" description="Polar residues" evidence="6">
    <location>
        <begin position="317"/>
        <end position="326"/>
    </location>
</feature>
<feature type="compositionally biased region" description="Basic residues" evidence="6">
    <location>
        <begin position="351"/>
        <end position="364"/>
    </location>
</feature>
<evidence type="ECO:0000256" key="3">
    <source>
        <dbReference type="ARBA" id="ARBA00022692"/>
    </source>
</evidence>
<evidence type="ECO:0000256" key="7">
    <source>
        <dbReference type="SAM" id="Phobius"/>
    </source>
</evidence>
<dbReference type="RefSeq" id="XP_014678610.1">
    <property type="nucleotide sequence ID" value="XM_014823124.1"/>
</dbReference>
<evidence type="ECO:0000256" key="5">
    <source>
        <dbReference type="ARBA" id="ARBA00023136"/>
    </source>
</evidence>
<keyword evidence="3 7" id="KW-0812">Transmembrane</keyword>
<reference evidence="9" key="1">
    <citation type="submission" date="2025-08" db="UniProtKB">
        <authorList>
            <consortium name="RefSeq"/>
        </authorList>
    </citation>
    <scope>IDENTIFICATION</scope>
</reference>
<proteinExistence type="inferred from homology"/>
<comment type="similarity">
    <text evidence="2">Belongs to the EI24 family.</text>
</comment>
<evidence type="ECO:0000256" key="2">
    <source>
        <dbReference type="ARBA" id="ARBA00010970"/>
    </source>
</evidence>
<keyword evidence="8" id="KW-1185">Reference proteome</keyword>
<gene>
    <name evidence="9" type="primary">LOC106818410</name>
</gene>
<feature type="transmembrane region" description="Helical" evidence="7">
    <location>
        <begin position="247"/>
        <end position="280"/>
    </location>
</feature>
<sequence length="364" mass="40918">MADALRAVLRGVVRGMRDAILGMGVLHKLYDTQIEEVEVKKEATSVLARRREAAKAESEKTTSATPKSNPPKLFHRIIQCCALNGGVFWLSIVIFYKLVLPFLHFVTHFFLSEAALHSTVWSYVAPSLSYTFSALWVLPLFLLSKIVNSLWFQDIADAAYKKTRGKPQLMPSVSRLIADILFSLLVQALFLVQVSVAVVIRVRPRSSVLGRIGESCCLMHFSRSFRLPFPGWEVQKRISYIEMHWPYFIGFGLPLAVLTALPSSLVVSGCVFSILFPLFIISANEAAPISEIYTDTPLQLFALSVRVSNAIFRTSVRRTTPQTPTHGTPRHVPPPGEELHTPTSTPERQRPSPRQRRHVRIQED</sequence>
<evidence type="ECO:0000313" key="8">
    <source>
        <dbReference type="Proteomes" id="UP000695022"/>
    </source>
</evidence>
<dbReference type="Pfam" id="PF07264">
    <property type="entry name" value="EI24"/>
    <property type="match status" value="1"/>
</dbReference>
<organism evidence="8 9">
    <name type="scientific">Priapulus caudatus</name>
    <name type="common">Priapulid worm</name>
    <dbReference type="NCBI Taxonomy" id="37621"/>
    <lineage>
        <taxon>Eukaryota</taxon>
        <taxon>Metazoa</taxon>
        <taxon>Ecdysozoa</taxon>
        <taxon>Scalidophora</taxon>
        <taxon>Priapulida</taxon>
        <taxon>Priapulimorpha</taxon>
        <taxon>Priapulimorphida</taxon>
        <taxon>Priapulidae</taxon>
        <taxon>Priapulus</taxon>
    </lineage>
</organism>
<feature type="transmembrane region" description="Helical" evidence="7">
    <location>
        <begin position="176"/>
        <end position="200"/>
    </location>
</feature>
<dbReference type="GeneID" id="106818410"/>
<dbReference type="PANTHER" id="PTHR21389:SF0">
    <property type="entry name" value="ETOPOSIDE-INDUCED PROTEIN 2.4 HOMOLOG"/>
    <property type="match status" value="1"/>
</dbReference>
<dbReference type="Proteomes" id="UP000695022">
    <property type="component" value="Unplaced"/>
</dbReference>
<evidence type="ECO:0000313" key="9">
    <source>
        <dbReference type="RefSeq" id="XP_014678610.1"/>
    </source>
</evidence>
<comment type="subcellular location">
    <subcellularLocation>
        <location evidence="1">Membrane</location>
        <topology evidence="1">Multi-pass membrane protein</topology>
    </subcellularLocation>
</comment>
<evidence type="ECO:0000256" key="1">
    <source>
        <dbReference type="ARBA" id="ARBA00004141"/>
    </source>
</evidence>
<dbReference type="PANTHER" id="PTHR21389">
    <property type="entry name" value="P53 INDUCED PROTEIN"/>
    <property type="match status" value="1"/>
</dbReference>
<keyword evidence="5 7" id="KW-0472">Membrane</keyword>
<name>A0ABM1F2D9_PRICU</name>
<protein>
    <submittedName>
        <fullName evidence="9">Etoposide-induced protein 2.4 homolog</fullName>
    </submittedName>
</protein>
<feature type="region of interest" description="Disordered" evidence="6">
    <location>
        <begin position="316"/>
        <end position="364"/>
    </location>
</feature>
<feature type="transmembrane region" description="Helical" evidence="7">
    <location>
        <begin position="77"/>
        <end position="100"/>
    </location>
</feature>
<keyword evidence="4 7" id="KW-1133">Transmembrane helix</keyword>
<evidence type="ECO:0000256" key="6">
    <source>
        <dbReference type="SAM" id="MobiDB-lite"/>
    </source>
</evidence>
<accession>A0ABM1F2D9</accession>